<feature type="domain" description="C2H2-type" evidence="9">
    <location>
        <begin position="793"/>
        <end position="821"/>
    </location>
</feature>
<dbReference type="AlphaFoldDB" id="A0A0N1IHT8"/>
<feature type="region of interest" description="Disordered" evidence="8">
    <location>
        <begin position="56"/>
        <end position="80"/>
    </location>
</feature>
<dbReference type="Proteomes" id="UP000053240">
    <property type="component" value="Unassembled WGS sequence"/>
</dbReference>
<dbReference type="Pfam" id="PF00096">
    <property type="entry name" value="zf-C2H2"/>
    <property type="match status" value="1"/>
</dbReference>
<dbReference type="GO" id="GO:0008270">
    <property type="term" value="F:zinc ion binding"/>
    <property type="evidence" value="ECO:0007669"/>
    <property type="project" value="UniProtKB-KW"/>
</dbReference>
<comment type="subcellular location">
    <subcellularLocation>
        <location evidence="1">Nucleus</location>
    </subcellularLocation>
</comment>
<dbReference type="GO" id="GO:0000978">
    <property type="term" value="F:RNA polymerase II cis-regulatory region sequence-specific DNA binding"/>
    <property type="evidence" value="ECO:0007669"/>
    <property type="project" value="TreeGrafter"/>
</dbReference>
<evidence type="ECO:0000256" key="5">
    <source>
        <dbReference type="ARBA" id="ARBA00022833"/>
    </source>
</evidence>
<keyword evidence="3" id="KW-0677">Repeat</keyword>
<keyword evidence="11" id="KW-1185">Reference proteome</keyword>
<keyword evidence="5" id="KW-0862">Zinc</keyword>
<evidence type="ECO:0000256" key="7">
    <source>
        <dbReference type="PROSITE-ProRule" id="PRU00042"/>
    </source>
</evidence>
<dbReference type="PANTHER" id="PTHR24376:SF216">
    <property type="entry name" value="ZINC FINGER PROTEIN 420-LIKE"/>
    <property type="match status" value="1"/>
</dbReference>
<dbReference type="PANTHER" id="PTHR24376">
    <property type="entry name" value="ZINC FINGER PROTEIN"/>
    <property type="match status" value="1"/>
</dbReference>
<proteinExistence type="predicted"/>
<keyword evidence="2" id="KW-0479">Metal-binding</keyword>
<feature type="domain" description="C2H2-type" evidence="9">
    <location>
        <begin position="851"/>
        <end position="879"/>
    </location>
</feature>
<dbReference type="Gene3D" id="3.30.160.60">
    <property type="entry name" value="Classic Zinc Finger"/>
    <property type="match status" value="4"/>
</dbReference>
<evidence type="ECO:0000259" key="9">
    <source>
        <dbReference type="PROSITE" id="PS50157"/>
    </source>
</evidence>
<evidence type="ECO:0000256" key="6">
    <source>
        <dbReference type="ARBA" id="ARBA00023242"/>
    </source>
</evidence>
<gene>
    <name evidence="10" type="ORF">RR48_01533</name>
</gene>
<keyword evidence="4 7" id="KW-0863">Zinc-finger</keyword>
<dbReference type="GO" id="GO:0005634">
    <property type="term" value="C:nucleus"/>
    <property type="evidence" value="ECO:0007669"/>
    <property type="project" value="UniProtKB-SubCell"/>
</dbReference>
<dbReference type="InterPro" id="IPR036236">
    <property type="entry name" value="Znf_C2H2_sf"/>
</dbReference>
<dbReference type="InterPro" id="IPR013087">
    <property type="entry name" value="Znf_C2H2_type"/>
</dbReference>
<evidence type="ECO:0000313" key="11">
    <source>
        <dbReference type="Proteomes" id="UP000053240"/>
    </source>
</evidence>
<reference evidence="10 11" key="1">
    <citation type="journal article" date="2015" name="Nat. Commun.">
        <title>Outbred genome sequencing and CRISPR/Cas9 gene editing in butterflies.</title>
        <authorList>
            <person name="Li X."/>
            <person name="Fan D."/>
            <person name="Zhang W."/>
            <person name="Liu G."/>
            <person name="Zhang L."/>
            <person name="Zhao L."/>
            <person name="Fang X."/>
            <person name="Chen L."/>
            <person name="Dong Y."/>
            <person name="Chen Y."/>
            <person name="Ding Y."/>
            <person name="Zhao R."/>
            <person name="Feng M."/>
            <person name="Zhu Y."/>
            <person name="Feng Y."/>
            <person name="Jiang X."/>
            <person name="Zhu D."/>
            <person name="Xiang H."/>
            <person name="Feng X."/>
            <person name="Li S."/>
            <person name="Wang J."/>
            <person name="Zhang G."/>
            <person name="Kronforst M.R."/>
            <person name="Wang W."/>
        </authorList>
    </citation>
    <scope>NUCLEOTIDE SEQUENCE [LARGE SCALE GENOMIC DNA]</scope>
    <source>
        <strain evidence="10">Ya'a_city_454_Pm</strain>
        <tissue evidence="10">Whole body</tissue>
    </source>
</reference>
<sequence length="901" mass="105109">MEDTAQIAFNVNVKVEEIEDEINTQETNLTNENNVSTRPTNKKSIYTQVISIADSEDENVTSENSNSASDVSRCNQEDCSSEIPASSSGIYYESSHSSDIGSVKNGGKRANGHLNSLEEILYRHMVLYHTPKSDEPAMMLPLKCVKGVIVESGIPLQINKKLLYKYLADIDYMNYTPLEIISKVKGNNTISNNSERNDITETSTENTLKQISNVENKQSENHEENDVTKEITENTIKEISTVANTEIDDDIESDYESDNYAFQIQLDAEIQRDIEIEEQISKVFKASKCYKKFLDKEANDPIEDIYNDDVCIIVKNEDVLVISDSDEDRENSKLEKTTCDETNSVMNIDIKKDINNSDIEIEYDERFNSNDNEIRSYFDDVTVKIEPCDNTEEISNNIEIKKETNKEKDVKDSNVINKVIKKENLDIEVKDEFNGVKNKSVKDFLNEVEKIDFKDVKTESCIDENEGIDIQNVECEIEISDWRINEIAGCSKKRKDKNTRHNAWKIDDTTYSCSDCTYKGCYKKYIDHLMYCQRKHQTCTYCRKTFDNIELYLTHFTEHKLRYLSCPQCLKNFSVLRYLVNHISFHINEMYDIVPNETDQYVQYKTYICLLCEELVEIDDFFIHWESHLDLNEGGVMEMSDSEADMKSIMTPEMVEKAIKILLETSRQNKNKVCIVCFKNHVRRNDSKRHLIEHLLHEAKVNMTATNSKLRCPMCNLDIQELTSWRQHMREHAQLRMYRCSLCPKYFSDSSNYSKHRKVHNQHKYICDLCGGKFCAKSSIIKHLAVHKPMNPINCTRCHKTLYSEHALKRHMRVRHSVSQFACTVCKRKFVTCKQRWDHMWNKHKLRKYVADCPICNKQYRRIIDVKNHMRLEHGIKKPDDFYKKNLEGCTAKEKARKKPK</sequence>
<dbReference type="InParanoid" id="A0A0N1IHT8"/>
<evidence type="ECO:0000256" key="3">
    <source>
        <dbReference type="ARBA" id="ARBA00022737"/>
    </source>
</evidence>
<protein>
    <submittedName>
        <fullName evidence="10">GDNF-inducible zinc finger protein 1</fullName>
    </submittedName>
</protein>
<evidence type="ECO:0000313" key="10">
    <source>
        <dbReference type="EMBL" id="KPJ18380.1"/>
    </source>
</evidence>
<dbReference type="SMART" id="SM00355">
    <property type="entry name" value="ZnF_C2H2"/>
    <property type="match status" value="10"/>
</dbReference>
<organism evidence="10 11">
    <name type="scientific">Papilio machaon</name>
    <name type="common">Old World swallowtail butterfly</name>
    <dbReference type="NCBI Taxonomy" id="76193"/>
    <lineage>
        <taxon>Eukaryota</taxon>
        <taxon>Metazoa</taxon>
        <taxon>Ecdysozoa</taxon>
        <taxon>Arthropoda</taxon>
        <taxon>Hexapoda</taxon>
        <taxon>Insecta</taxon>
        <taxon>Pterygota</taxon>
        <taxon>Neoptera</taxon>
        <taxon>Endopterygota</taxon>
        <taxon>Lepidoptera</taxon>
        <taxon>Glossata</taxon>
        <taxon>Ditrysia</taxon>
        <taxon>Papilionoidea</taxon>
        <taxon>Papilionidae</taxon>
        <taxon>Papilioninae</taxon>
        <taxon>Papilio</taxon>
    </lineage>
</organism>
<dbReference type="EMBL" id="KQ460038">
    <property type="protein sequence ID" value="KPJ18380.1"/>
    <property type="molecule type" value="Genomic_DNA"/>
</dbReference>
<evidence type="ECO:0000256" key="2">
    <source>
        <dbReference type="ARBA" id="ARBA00022723"/>
    </source>
</evidence>
<dbReference type="GO" id="GO:0001228">
    <property type="term" value="F:DNA-binding transcription activator activity, RNA polymerase II-specific"/>
    <property type="evidence" value="ECO:0007669"/>
    <property type="project" value="TreeGrafter"/>
</dbReference>
<feature type="domain" description="C2H2-type" evidence="9">
    <location>
        <begin position="765"/>
        <end position="792"/>
    </location>
</feature>
<evidence type="ECO:0000256" key="8">
    <source>
        <dbReference type="SAM" id="MobiDB-lite"/>
    </source>
</evidence>
<feature type="domain" description="C2H2-type" evidence="9">
    <location>
        <begin position="564"/>
        <end position="591"/>
    </location>
</feature>
<feature type="domain" description="C2H2-type" evidence="9">
    <location>
        <begin position="738"/>
        <end position="765"/>
    </location>
</feature>
<keyword evidence="6" id="KW-0539">Nucleus</keyword>
<dbReference type="SUPFAM" id="SSF57667">
    <property type="entry name" value="beta-beta-alpha zinc fingers"/>
    <property type="match status" value="2"/>
</dbReference>
<name>A0A0N1IHT8_PAPMA</name>
<accession>A0A0N1IHT8</accession>
<evidence type="ECO:0000256" key="1">
    <source>
        <dbReference type="ARBA" id="ARBA00004123"/>
    </source>
</evidence>
<evidence type="ECO:0000256" key="4">
    <source>
        <dbReference type="ARBA" id="ARBA00022771"/>
    </source>
</evidence>
<dbReference type="PROSITE" id="PS00028">
    <property type="entry name" value="ZINC_FINGER_C2H2_1"/>
    <property type="match status" value="6"/>
</dbReference>
<dbReference type="PROSITE" id="PS50157">
    <property type="entry name" value="ZINC_FINGER_C2H2_2"/>
    <property type="match status" value="5"/>
</dbReference>
<feature type="compositionally biased region" description="Polar residues" evidence="8">
    <location>
        <begin position="61"/>
        <end position="78"/>
    </location>
</feature>